<dbReference type="RefSeq" id="WP_309201641.1">
    <property type="nucleotide sequence ID" value="NZ_CP133548.1"/>
</dbReference>
<keyword evidence="12" id="KW-0472">Membrane</keyword>
<gene>
    <name evidence="20" type="ORF">Q9312_14840</name>
</gene>
<evidence type="ECO:0000256" key="4">
    <source>
        <dbReference type="ARBA" id="ARBA00022475"/>
    </source>
</evidence>
<keyword evidence="4" id="KW-1003">Cell membrane</keyword>
<dbReference type="GO" id="GO:0005886">
    <property type="term" value="C:plasma membrane"/>
    <property type="evidence" value="ECO:0007669"/>
    <property type="project" value="UniProtKB-SubCell"/>
</dbReference>
<evidence type="ECO:0000256" key="8">
    <source>
        <dbReference type="ARBA" id="ARBA00022723"/>
    </source>
</evidence>
<dbReference type="PANTHER" id="PTHR30040:SF2">
    <property type="entry name" value="FAD:PROTEIN FMN TRANSFERASE"/>
    <property type="match status" value="1"/>
</dbReference>
<comment type="cofactor">
    <cofactor evidence="19">
        <name>Mg(2+)</name>
        <dbReference type="ChEBI" id="CHEBI:18420"/>
    </cofactor>
    <cofactor evidence="19">
        <name>Mn(2+)</name>
        <dbReference type="ChEBI" id="CHEBI:29035"/>
    </cofactor>
    <text evidence="19">Magnesium. Can also use manganese.</text>
</comment>
<comment type="subcellular location">
    <subcellularLocation>
        <location evidence="17">Cell inner membrane</location>
        <topology evidence="17">Lipid-anchor</topology>
        <orientation evidence="17">Periplasmic side</orientation>
    </subcellularLocation>
</comment>
<proteinExistence type="inferred from homology"/>
<evidence type="ECO:0000256" key="19">
    <source>
        <dbReference type="PIRSR" id="PIRSR006268-2"/>
    </source>
</evidence>
<evidence type="ECO:0000256" key="1">
    <source>
        <dbReference type="ARBA" id="ARBA00008282"/>
    </source>
</evidence>
<evidence type="ECO:0000256" key="13">
    <source>
        <dbReference type="ARBA" id="ARBA00023139"/>
    </source>
</evidence>
<evidence type="ECO:0000313" key="20">
    <source>
        <dbReference type="EMBL" id="WMS86496.1"/>
    </source>
</evidence>
<dbReference type="PANTHER" id="PTHR30040">
    <property type="entry name" value="THIAMINE BIOSYNTHESIS LIPOPROTEIN APBE"/>
    <property type="match status" value="1"/>
</dbReference>
<evidence type="ECO:0000256" key="16">
    <source>
        <dbReference type="ARBA" id="ARBA00048540"/>
    </source>
</evidence>
<keyword evidence="5" id="KW-0997">Cell inner membrane</keyword>
<evidence type="ECO:0000256" key="10">
    <source>
        <dbReference type="ARBA" id="ARBA00022827"/>
    </source>
</evidence>
<keyword evidence="7 18" id="KW-0808">Transferase</keyword>
<evidence type="ECO:0000256" key="15">
    <source>
        <dbReference type="ARBA" id="ARBA00031306"/>
    </source>
</evidence>
<dbReference type="FunFam" id="3.10.520.10:FF:000001">
    <property type="entry name" value="FAD:protein FMN transferase"/>
    <property type="match status" value="1"/>
</dbReference>
<keyword evidence="8 18" id="KW-0479">Metal-binding</keyword>
<dbReference type="Proteomes" id="UP001239782">
    <property type="component" value="Chromosome"/>
</dbReference>
<organism evidence="20 21">
    <name type="scientific">Pleionea litopenaei</name>
    <dbReference type="NCBI Taxonomy" id="3070815"/>
    <lineage>
        <taxon>Bacteria</taxon>
        <taxon>Pseudomonadati</taxon>
        <taxon>Pseudomonadota</taxon>
        <taxon>Gammaproteobacteria</taxon>
        <taxon>Oceanospirillales</taxon>
        <taxon>Pleioneaceae</taxon>
        <taxon>Pleionea</taxon>
    </lineage>
</organism>
<dbReference type="InterPro" id="IPR024932">
    <property type="entry name" value="ApbE"/>
</dbReference>
<evidence type="ECO:0000256" key="5">
    <source>
        <dbReference type="ARBA" id="ARBA00022519"/>
    </source>
</evidence>
<dbReference type="GO" id="GO:0016740">
    <property type="term" value="F:transferase activity"/>
    <property type="evidence" value="ECO:0007669"/>
    <property type="project" value="UniProtKB-UniRule"/>
</dbReference>
<dbReference type="EMBL" id="CP133548">
    <property type="protein sequence ID" value="WMS86496.1"/>
    <property type="molecule type" value="Genomic_DNA"/>
</dbReference>
<keyword evidence="13" id="KW-0564">Palmitate</keyword>
<feature type="binding site" evidence="19">
    <location>
        <position position="259"/>
    </location>
    <ligand>
        <name>Mg(2+)</name>
        <dbReference type="ChEBI" id="CHEBI:18420"/>
    </ligand>
</feature>
<sequence length="304" mass="33370">MGTTYHITYHGSSKNAQHIQQGISQRLIELNQHLSTYIDNSDLMQLNNDHSGRCVPVTSDTAQVVAGALKINQLSDGAFNPGLGPLIELWGFDRKDTGHKIPEPKSIQDALSQIRFESTLVDMSVPCITKSSPELFINLSAIAKGYGVDELANFMESQGIESYMVEVGGELRMRGQSPRGTPWNIAIESPISEARTVQKIINPDIMGVATSGDYRNYFEKDGKRYSHTIDPTTGYPIEHSLVSVTVLAPSAMEADGLATAFMVLGEARSMEIAKQQNIAAFFIQKSSDGFVESFSPSFEPYLKK</sequence>
<comment type="similarity">
    <text evidence="1 18">Belongs to the ApbE family.</text>
</comment>
<dbReference type="Gene3D" id="3.10.520.10">
    <property type="entry name" value="ApbE-like domains"/>
    <property type="match status" value="1"/>
</dbReference>
<evidence type="ECO:0000256" key="3">
    <source>
        <dbReference type="ARBA" id="ARBA00016337"/>
    </source>
</evidence>
<accession>A0AA51RRX3</accession>
<evidence type="ECO:0000256" key="9">
    <source>
        <dbReference type="ARBA" id="ARBA00022729"/>
    </source>
</evidence>
<reference evidence="20 21" key="1">
    <citation type="submission" date="2023-08" db="EMBL/GenBank/DDBJ databases">
        <title>Pleionea litopenaei sp. nov., isolated from stomach of juvenile Litopenaeus vannamei.</title>
        <authorList>
            <person name="Rho A.M."/>
            <person name="Hwang C.Y."/>
        </authorList>
    </citation>
    <scope>NUCLEOTIDE SEQUENCE [LARGE SCALE GENOMIC DNA]</scope>
    <source>
        <strain evidence="20 21">HL-JVS1</strain>
    </source>
</reference>
<keyword evidence="10 18" id="KW-0274">FAD</keyword>
<dbReference type="Pfam" id="PF02424">
    <property type="entry name" value="ApbE"/>
    <property type="match status" value="1"/>
</dbReference>
<keyword evidence="9" id="KW-0732">Signal</keyword>
<evidence type="ECO:0000256" key="12">
    <source>
        <dbReference type="ARBA" id="ARBA00023136"/>
    </source>
</evidence>
<comment type="catalytic activity">
    <reaction evidence="16 18">
        <text>L-threonyl-[protein] + FAD = FMN-L-threonyl-[protein] + AMP + H(+)</text>
        <dbReference type="Rhea" id="RHEA:36847"/>
        <dbReference type="Rhea" id="RHEA-COMP:11060"/>
        <dbReference type="Rhea" id="RHEA-COMP:11061"/>
        <dbReference type="ChEBI" id="CHEBI:15378"/>
        <dbReference type="ChEBI" id="CHEBI:30013"/>
        <dbReference type="ChEBI" id="CHEBI:57692"/>
        <dbReference type="ChEBI" id="CHEBI:74257"/>
        <dbReference type="ChEBI" id="CHEBI:456215"/>
        <dbReference type="EC" id="2.7.1.180"/>
    </reaction>
</comment>
<keyword evidence="6 18" id="KW-0285">Flavoprotein</keyword>
<evidence type="ECO:0000256" key="11">
    <source>
        <dbReference type="ARBA" id="ARBA00022842"/>
    </source>
</evidence>
<feature type="binding site" evidence="19">
    <location>
        <position position="255"/>
    </location>
    <ligand>
        <name>Mg(2+)</name>
        <dbReference type="ChEBI" id="CHEBI:18420"/>
    </ligand>
</feature>
<evidence type="ECO:0000256" key="17">
    <source>
        <dbReference type="ARBA" id="ARBA00060485"/>
    </source>
</evidence>
<dbReference type="EC" id="2.7.1.180" evidence="2 18"/>
<protein>
    <recommendedName>
        <fullName evidence="3 18">FAD:protein FMN transferase</fullName>
        <ecNumber evidence="2 18">2.7.1.180</ecNumber>
    </recommendedName>
    <alternativeName>
        <fullName evidence="15 18">Flavin transferase</fullName>
    </alternativeName>
</protein>
<evidence type="ECO:0000256" key="14">
    <source>
        <dbReference type="ARBA" id="ARBA00023288"/>
    </source>
</evidence>
<dbReference type="AlphaFoldDB" id="A0AA51RRX3"/>
<evidence type="ECO:0000256" key="7">
    <source>
        <dbReference type="ARBA" id="ARBA00022679"/>
    </source>
</evidence>
<dbReference type="GO" id="GO:0046872">
    <property type="term" value="F:metal ion binding"/>
    <property type="evidence" value="ECO:0007669"/>
    <property type="project" value="UniProtKB-UniRule"/>
</dbReference>
<dbReference type="KEGG" id="plei:Q9312_14840"/>
<evidence type="ECO:0000256" key="18">
    <source>
        <dbReference type="PIRNR" id="PIRNR006268"/>
    </source>
</evidence>
<keyword evidence="21" id="KW-1185">Reference proteome</keyword>
<keyword evidence="11 18" id="KW-0460">Magnesium</keyword>
<keyword evidence="14" id="KW-0449">Lipoprotein</keyword>
<dbReference type="PIRSF" id="PIRSF006268">
    <property type="entry name" value="ApbE"/>
    <property type="match status" value="1"/>
</dbReference>
<name>A0AA51RRX3_9GAMM</name>
<dbReference type="SUPFAM" id="SSF143631">
    <property type="entry name" value="ApbE-like"/>
    <property type="match status" value="1"/>
</dbReference>
<evidence type="ECO:0000256" key="2">
    <source>
        <dbReference type="ARBA" id="ARBA00011955"/>
    </source>
</evidence>
<dbReference type="InterPro" id="IPR003374">
    <property type="entry name" value="ApbE-like_sf"/>
</dbReference>
<evidence type="ECO:0000313" key="21">
    <source>
        <dbReference type="Proteomes" id="UP001239782"/>
    </source>
</evidence>
<feature type="binding site" evidence="19">
    <location>
        <position position="141"/>
    </location>
    <ligand>
        <name>Mg(2+)</name>
        <dbReference type="ChEBI" id="CHEBI:18420"/>
    </ligand>
</feature>
<evidence type="ECO:0000256" key="6">
    <source>
        <dbReference type="ARBA" id="ARBA00022630"/>
    </source>
</evidence>